<gene>
    <name evidence="2" type="ORF">PGRI_084930</name>
</gene>
<evidence type="ECO:0000313" key="2">
    <source>
        <dbReference type="EMBL" id="KXG52209.1"/>
    </source>
</evidence>
<dbReference type="OrthoDB" id="419598at2759"/>
<dbReference type="InterPro" id="IPR051604">
    <property type="entry name" value="Ergot_Alk_Oxidoreductase"/>
</dbReference>
<dbReference type="SUPFAM" id="SSF51735">
    <property type="entry name" value="NAD(P)-binding Rossmann-fold domains"/>
    <property type="match status" value="1"/>
</dbReference>
<dbReference type="Gene3D" id="3.40.50.720">
    <property type="entry name" value="NAD(P)-binding Rossmann-like Domain"/>
    <property type="match status" value="1"/>
</dbReference>
<dbReference type="EMBL" id="LHQR01000027">
    <property type="protein sequence ID" value="KXG52209.1"/>
    <property type="molecule type" value="Genomic_DNA"/>
</dbReference>
<feature type="domain" description="NmrA-like" evidence="1">
    <location>
        <begin position="8"/>
        <end position="293"/>
    </location>
</feature>
<name>A0A135LTF6_PENPA</name>
<accession>A0A135LTF6</accession>
<dbReference type="OMA" id="GEFMENA"/>
<dbReference type="InterPro" id="IPR008030">
    <property type="entry name" value="NmrA-like"/>
</dbReference>
<dbReference type="InterPro" id="IPR036291">
    <property type="entry name" value="NAD(P)-bd_dom_sf"/>
</dbReference>
<dbReference type="AlphaFoldDB" id="A0A135LTF6"/>
<evidence type="ECO:0000313" key="3">
    <source>
        <dbReference type="Proteomes" id="UP000070168"/>
    </source>
</evidence>
<dbReference type="Pfam" id="PF05368">
    <property type="entry name" value="NmrA"/>
    <property type="match status" value="1"/>
</dbReference>
<reference evidence="2 3" key="1">
    <citation type="journal article" date="2016" name="BMC Genomics">
        <title>Genome sequencing and secondary metabolism of the postharvest pathogen Penicillium griseofulvum.</title>
        <authorList>
            <person name="Banani H."/>
            <person name="Marcet-Houben M."/>
            <person name="Ballester A.R."/>
            <person name="Abbruscato P."/>
            <person name="Gonzalez-Candelas L."/>
            <person name="Gabaldon T."/>
            <person name="Spadaro D."/>
        </authorList>
    </citation>
    <scope>NUCLEOTIDE SEQUENCE [LARGE SCALE GENOMIC DNA]</scope>
    <source>
        <strain evidence="2 3">PG3</strain>
    </source>
</reference>
<keyword evidence="3" id="KW-1185">Reference proteome</keyword>
<dbReference type="Proteomes" id="UP000070168">
    <property type="component" value="Unassembled WGS sequence"/>
</dbReference>
<dbReference type="GeneID" id="63711507"/>
<dbReference type="PANTHER" id="PTHR43162:SF1">
    <property type="entry name" value="PRESTALK A DIFFERENTIATION PROTEIN A"/>
    <property type="match status" value="1"/>
</dbReference>
<dbReference type="RefSeq" id="XP_040650745.1">
    <property type="nucleotide sequence ID" value="XM_040796207.1"/>
</dbReference>
<dbReference type="PANTHER" id="PTHR43162">
    <property type="match status" value="1"/>
</dbReference>
<sequence>MPEQIAPVLVTGAAGQVGGVAGRVVELLRSSGIPVRALVRRHDERVARLQKLGAEIVVADLTKSEEIFPAVQGCEYVFFCMGVSSQYLEASTVMAAAARASSGVRLLVNMSQMTVSEMDLMHVTESPQHRLQWLSEQVLNWSGVPATHLRPTAFQENPLFWAFAARSIEKSGAIRLPFGKSRVSPVSANDVAEVAVKVLLEPLAYVGRTLEITGPRSVDMYSLAEEYSAALGCSVHYVDIPFESWEEETLEKSQIPEHIHRHIQTMAKLHAAGRYDRHTDTVDQILGRPAASLAETIKNGRGRFPFLPNLH</sequence>
<comment type="caution">
    <text evidence="2">The sequence shown here is derived from an EMBL/GenBank/DDBJ whole genome shotgun (WGS) entry which is preliminary data.</text>
</comment>
<proteinExistence type="predicted"/>
<evidence type="ECO:0000259" key="1">
    <source>
        <dbReference type="Pfam" id="PF05368"/>
    </source>
</evidence>
<protein>
    <recommendedName>
        <fullName evidence="1">NmrA-like domain-containing protein</fullName>
    </recommendedName>
</protein>
<dbReference type="STRING" id="5078.A0A135LTF6"/>
<dbReference type="Gene3D" id="3.90.25.10">
    <property type="entry name" value="UDP-galactose 4-epimerase, domain 1"/>
    <property type="match status" value="1"/>
</dbReference>
<organism evidence="2 3">
    <name type="scientific">Penicillium patulum</name>
    <name type="common">Penicillium griseofulvum</name>
    <dbReference type="NCBI Taxonomy" id="5078"/>
    <lineage>
        <taxon>Eukaryota</taxon>
        <taxon>Fungi</taxon>
        <taxon>Dikarya</taxon>
        <taxon>Ascomycota</taxon>
        <taxon>Pezizomycotina</taxon>
        <taxon>Eurotiomycetes</taxon>
        <taxon>Eurotiomycetidae</taxon>
        <taxon>Eurotiales</taxon>
        <taxon>Aspergillaceae</taxon>
        <taxon>Penicillium</taxon>
    </lineage>
</organism>